<dbReference type="PANTHER" id="PTHR46036">
    <property type="entry name" value="LACTOYLGLUTATHIONE LYASE"/>
    <property type="match status" value="1"/>
</dbReference>
<dbReference type="AlphaFoldDB" id="A0A1H6LMV8"/>
<dbReference type="UniPathway" id="UPA00619">
    <property type="reaction ID" value="UER00675"/>
</dbReference>
<dbReference type="EMBL" id="FNXG01000002">
    <property type="protein sequence ID" value="SEH89924.1"/>
    <property type="molecule type" value="Genomic_DNA"/>
</dbReference>
<organism evidence="7 8">
    <name type="scientific">Paracoccus alkenifer</name>
    <dbReference type="NCBI Taxonomy" id="65735"/>
    <lineage>
        <taxon>Bacteria</taxon>
        <taxon>Pseudomonadati</taxon>
        <taxon>Pseudomonadota</taxon>
        <taxon>Alphaproteobacteria</taxon>
        <taxon>Rhodobacterales</taxon>
        <taxon>Paracoccaceae</taxon>
        <taxon>Paracoccus</taxon>
    </lineage>
</organism>
<evidence type="ECO:0000256" key="1">
    <source>
        <dbReference type="ARBA" id="ARBA00022723"/>
    </source>
</evidence>
<dbReference type="GO" id="GO:0019243">
    <property type="term" value="P:methylglyoxal catabolic process to D-lactate via S-lactoyl-glutathione"/>
    <property type="evidence" value="ECO:0007669"/>
    <property type="project" value="TreeGrafter"/>
</dbReference>
<sequence length="143" mass="16237">MRDRIAPQGRPDFRLDHVMIRVQDLDRAIGFYSGLLGMNILRRAEYPGGRFTNVFLGFGDNDDRTALELTWNWDRDTPYPAGECFGHLALIVPDVVAAMDWLERQGVTIRTPARRMAHGTRMIGFVLDPEGIPIEIIEPLDQA</sequence>
<dbReference type="InterPro" id="IPR004360">
    <property type="entry name" value="Glyas_Fos-R_dOase_dom"/>
</dbReference>
<evidence type="ECO:0000256" key="4">
    <source>
        <dbReference type="ARBA" id="ARBA00032460"/>
    </source>
</evidence>
<evidence type="ECO:0000256" key="2">
    <source>
        <dbReference type="ARBA" id="ARBA00030291"/>
    </source>
</evidence>
<dbReference type="OrthoDB" id="4725692at2"/>
<keyword evidence="7" id="KW-0456">Lyase</keyword>
<proteinExistence type="predicted"/>
<dbReference type="Gene3D" id="3.10.180.10">
    <property type="entry name" value="2,3-Dihydroxybiphenyl 1,2-Dioxygenase, domain 1"/>
    <property type="match status" value="1"/>
</dbReference>
<gene>
    <name evidence="7" type="ORF">SAMN04488075_1703</name>
</gene>
<evidence type="ECO:0000313" key="8">
    <source>
        <dbReference type="Proteomes" id="UP000199125"/>
    </source>
</evidence>
<dbReference type="GO" id="GO:0004462">
    <property type="term" value="F:lactoylglutathione lyase activity"/>
    <property type="evidence" value="ECO:0007669"/>
    <property type="project" value="InterPro"/>
</dbReference>
<dbReference type="Pfam" id="PF00903">
    <property type="entry name" value="Glyoxalase"/>
    <property type="match status" value="1"/>
</dbReference>
<feature type="domain" description="VOC" evidence="6">
    <location>
        <begin position="14"/>
        <end position="139"/>
    </location>
</feature>
<keyword evidence="8" id="KW-1185">Reference proteome</keyword>
<protein>
    <recommendedName>
        <fullName evidence="3">Aldoketomutase</fullName>
    </recommendedName>
    <alternativeName>
        <fullName evidence="2">Ketone-aldehyde mutase</fullName>
    </alternativeName>
    <alternativeName>
        <fullName evidence="4">Methylglyoxalase</fullName>
    </alternativeName>
    <alternativeName>
        <fullName evidence="5">S-D-lactoylglutathione methylglyoxal lyase</fullName>
    </alternativeName>
</protein>
<reference evidence="8" key="1">
    <citation type="submission" date="2016-10" db="EMBL/GenBank/DDBJ databases">
        <authorList>
            <person name="Varghese N."/>
            <person name="Submissions S."/>
        </authorList>
    </citation>
    <scope>NUCLEOTIDE SEQUENCE [LARGE SCALE GENOMIC DNA]</scope>
    <source>
        <strain evidence="8">DSM 11593</strain>
    </source>
</reference>
<dbReference type="PANTHER" id="PTHR46036:SF5">
    <property type="entry name" value="LACTOYLGLUTATHIONE LYASE"/>
    <property type="match status" value="1"/>
</dbReference>
<name>A0A1H6LMV8_9RHOB</name>
<dbReference type="GO" id="GO:0046872">
    <property type="term" value="F:metal ion binding"/>
    <property type="evidence" value="ECO:0007669"/>
    <property type="project" value="UniProtKB-KW"/>
</dbReference>
<dbReference type="STRING" id="65735.SAMN04488075_1703"/>
<dbReference type="InterPro" id="IPR018146">
    <property type="entry name" value="Glyoxalase_1_CS"/>
</dbReference>
<evidence type="ECO:0000313" key="7">
    <source>
        <dbReference type="EMBL" id="SEH89924.1"/>
    </source>
</evidence>
<dbReference type="PROSITE" id="PS00934">
    <property type="entry name" value="GLYOXALASE_I_1"/>
    <property type="match status" value="1"/>
</dbReference>
<evidence type="ECO:0000259" key="6">
    <source>
        <dbReference type="PROSITE" id="PS51819"/>
    </source>
</evidence>
<dbReference type="Proteomes" id="UP000199125">
    <property type="component" value="Unassembled WGS sequence"/>
</dbReference>
<dbReference type="InterPro" id="IPR037523">
    <property type="entry name" value="VOC_core"/>
</dbReference>
<dbReference type="SUPFAM" id="SSF54593">
    <property type="entry name" value="Glyoxalase/Bleomycin resistance protein/Dihydroxybiphenyl dioxygenase"/>
    <property type="match status" value="1"/>
</dbReference>
<keyword evidence="1" id="KW-0479">Metal-binding</keyword>
<evidence type="ECO:0000256" key="5">
    <source>
        <dbReference type="ARBA" id="ARBA00033298"/>
    </source>
</evidence>
<dbReference type="PROSITE" id="PS51819">
    <property type="entry name" value="VOC"/>
    <property type="match status" value="1"/>
</dbReference>
<dbReference type="InterPro" id="IPR029068">
    <property type="entry name" value="Glyas_Bleomycin-R_OHBP_Dase"/>
</dbReference>
<evidence type="ECO:0000256" key="3">
    <source>
        <dbReference type="ARBA" id="ARBA00030892"/>
    </source>
</evidence>
<accession>A0A1H6LMV8</accession>
<dbReference type="GO" id="GO:0005737">
    <property type="term" value="C:cytoplasm"/>
    <property type="evidence" value="ECO:0007669"/>
    <property type="project" value="TreeGrafter"/>
</dbReference>
<dbReference type="RefSeq" id="WP_090847603.1">
    <property type="nucleotide sequence ID" value="NZ_FNXG01000002.1"/>
</dbReference>